<protein>
    <submittedName>
        <fullName evidence="1">Uncharacterized protein</fullName>
    </submittedName>
</protein>
<dbReference type="EMBL" id="JAHRIO010030528">
    <property type="protein sequence ID" value="MEQ2167981.1"/>
    <property type="molecule type" value="Genomic_DNA"/>
</dbReference>
<comment type="caution">
    <text evidence="1">The sequence shown here is derived from an EMBL/GenBank/DDBJ whole genome shotgun (WGS) entry which is preliminary data.</text>
</comment>
<evidence type="ECO:0000313" key="2">
    <source>
        <dbReference type="Proteomes" id="UP001476798"/>
    </source>
</evidence>
<dbReference type="Proteomes" id="UP001476798">
    <property type="component" value="Unassembled WGS sequence"/>
</dbReference>
<sequence length="121" mass="13770">MTDNCWSHMFIETSFVLPHQFFSIVCGNLVALFQARLKVLDTTAILELQAVLLLREEVTRVVLLLDLELENRPVLINGYSHHRIIQMVLGKFHDPLSNHFEFSVRSAGKSVRINILLAGSI</sequence>
<evidence type="ECO:0000313" key="1">
    <source>
        <dbReference type="EMBL" id="MEQ2167981.1"/>
    </source>
</evidence>
<gene>
    <name evidence="1" type="ORF">GOODEAATRI_009604</name>
</gene>
<proteinExistence type="predicted"/>
<name>A0ABV0NAA1_9TELE</name>
<keyword evidence="2" id="KW-1185">Reference proteome</keyword>
<reference evidence="1 2" key="1">
    <citation type="submission" date="2021-06" db="EMBL/GenBank/DDBJ databases">
        <authorList>
            <person name="Palmer J.M."/>
        </authorList>
    </citation>
    <scope>NUCLEOTIDE SEQUENCE [LARGE SCALE GENOMIC DNA]</scope>
    <source>
        <strain evidence="1 2">GA_2019</strain>
        <tissue evidence="1">Muscle</tissue>
    </source>
</reference>
<organism evidence="1 2">
    <name type="scientific">Goodea atripinnis</name>
    <dbReference type="NCBI Taxonomy" id="208336"/>
    <lineage>
        <taxon>Eukaryota</taxon>
        <taxon>Metazoa</taxon>
        <taxon>Chordata</taxon>
        <taxon>Craniata</taxon>
        <taxon>Vertebrata</taxon>
        <taxon>Euteleostomi</taxon>
        <taxon>Actinopterygii</taxon>
        <taxon>Neopterygii</taxon>
        <taxon>Teleostei</taxon>
        <taxon>Neoteleostei</taxon>
        <taxon>Acanthomorphata</taxon>
        <taxon>Ovalentaria</taxon>
        <taxon>Atherinomorphae</taxon>
        <taxon>Cyprinodontiformes</taxon>
        <taxon>Goodeidae</taxon>
        <taxon>Goodea</taxon>
    </lineage>
</organism>
<accession>A0ABV0NAA1</accession>